<name>A0A834G0I5_RHOSS</name>
<dbReference type="AlphaFoldDB" id="A0A834G0I5"/>
<proteinExistence type="predicted"/>
<gene>
    <name evidence="1" type="ORF">RHSIM_Rhsim13G0161100</name>
</gene>
<organism evidence="1 2">
    <name type="scientific">Rhododendron simsii</name>
    <name type="common">Sims's rhododendron</name>
    <dbReference type="NCBI Taxonomy" id="118357"/>
    <lineage>
        <taxon>Eukaryota</taxon>
        <taxon>Viridiplantae</taxon>
        <taxon>Streptophyta</taxon>
        <taxon>Embryophyta</taxon>
        <taxon>Tracheophyta</taxon>
        <taxon>Spermatophyta</taxon>
        <taxon>Magnoliopsida</taxon>
        <taxon>eudicotyledons</taxon>
        <taxon>Gunneridae</taxon>
        <taxon>Pentapetalae</taxon>
        <taxon>asterids</taxon>
        <taxon>Ericales</taxon>
        <taxon>Ericaceae</taxon>
        <taxon>Ericoideae</taxon>
        <taxon>Rhodoreae</taxon>
        <taxon>Rhododendron</taxon>
    </lineage>
</organism>
<reference evidence="1" key="1">
    <citation type="submission" date="2019-11" db="EMBL/GenBank/DDBJ databases">
        <authorList>
            <person name="Liu Y."/>
            <person name="Hou J."/>
            <person name="Li T.-Q."/>
            <person name="Guan C.-H."/>
            <person name="Wu X."/>
            <person name="Wu H.-Z."/>
            <person name="Ling F."/>
            <person name="Zhang R."/>
            <person name="Shi X.-G."/>
            <person name="Ren J.-P."/>
            <person name="Chen E.-F."/>
            <person name="Sun J.-M."/>
        </authorList>
    </citation>
    <scope>NUCLEOTIDE SEQUENCE</scope>
    <source>
        <strain evidence="1">Adult_tree_wgs_1</strain>
        <tissue evidence="1">Leaves</tissue>
    </source>
</reference>
<keyword evidence="2" id="KW-1185">Reference proteome</keyword>
<comment type="caution">
    <text evidence="1">The sequence shown here is derived from an EMBL/GenBank/DDBJ whole genome shotgun (WGS) entry which is preliminary data.</text>
</comment>
<protein>
    <submittedName>
        <fullName evidence="1">Uncharacterized protein</fullName>
    </submittedName>
</protein>
<dbReference type="Proteomes" id="UP000626092">
    <property type="component" value="Unassembled WGS sequence"/>
</dbReference>
<accession>A0A834G0I5</accession>
<evidence type="ECO:0000313" key="1">
    <source>
        <dbReference type="EMBL" id="KAF7121154.1"/>
    </source>
</evidence>
<dbReference type="OrthoDB" id="688481at2759"/>
<sequence>MQLYIHSCFSPLGKDGGVGVPEQTLVVPDRDPLRPGALLDHMSSSVNDAVSTRVGGNVAAAEEEAVGDVGRAGAGGEVVKAVGCVAGVGGENRQEVVEVCLVGAVWGEGTGCGKGCVWAVYGEESWIGFDYYDEAAEQGNCVNKQRLTGHFVGQVLHA</sequence>
<evidence type="ECO:0000313" key="2">
    <source>
        <dbReference type="Proteomes" id="UP000626092"/>
    </source>
</evidence>
<dbReference type="EMBL" id="WJXA01000013">
    <property type="protein sequence ID" value="KAF7121154.1"/>
    <property type="molecule type" value="Genomic_DNA"/>
</dbReference>